<feature type="region of interest" description="Disordered" evidence="1">
    <location>
        <begin position="31"/>
        <end position="169"/>
    </location>
</feature>
<feature type="non-terminal residue" evidence="2">
    <location>
        <position position="1"/>
    </location>
</feature>
<name>A0A0B6XWU8_9EUPU</name>
<feature type="non-terminal residue" evidence="2">
    <location>
        <position position="169"/>
    </location>
</feature>
<protein>
    <submittedName>
        <fullName evidence="2">Uncharacterized protein</fullName>
    </submittedName>
</protein>
<feature type="compositionally biased region" description="Basic and acidic residues" evidence="1">
    <location>
        <begin position="44"/>
        <end position="65"/>
    </location>
</feature>
<sequence length="169" mass="18462">PAPNKRIDTLPYQGNTKQADFIVINGMTTPDYSQHLYDATSSSTDHHQQDERQFMEVRHTEDRYSDASSGDTGTSDSGRGGSEDESHGHTNSGSADVRKFKPGSSVTLAPSSIMRAGNLKNDTNSLRRQPSPHLHQQVSAKDAEDIPGSPTPLLSAGERKSSPHCYIRR</sequence>
<reference evidence="2" key="1">
    <citation type="submission" date="2014-12" db="EMBL/GenBank/DDBJ databases">
        <title>Insight into the proteome of Arion vulgaris.</title>
        <authorList>
            <person name="Aradska J."/>
            <person name="Bulat T."/>
            <person name="Smidak R."/>
            <person name="Sarate P."/>
            <person name="Gangsoo J."/>
            <person name="Sialana F."/>
            <person name="Bilban M."/>
            <person name="Lubec G."/>
        </authorList>
    </citation>
    <scope>NUCLEOTIDE SEQUENCE</scope>
    <source>
        <tissue evidence="2">Skin</tissue>
    </source>
</reference>
<accession>A0A0B6XWU8</accession>
<evidence type="ECO:0000256" key="1">
    <source>
        <dbReference type="SAM" id="MobiDB-lite"/>
    </source>
</evidence>
<organism evidence="2">
    <name type="scientific">Arion vulgaris</name>
    <dbReference type="NCBI Taxonomy" id="1028688"/>
    <lineage>
        <taxon>Eukaryota</taxon>
        <taxon>Metazoa</taxon>
        <taxon>Spiralia</taxon>
        <taxon>Lophotrochozoa</taxon>
        <taxon>Mollusca</taxon>
        <taxon>Gastropoda</taxon>
        <taxon>Heterobranchia</taxon>
        <taxon>Euthyneura</taxon>
        <taxon>Panpulmonata</taxon>
        <taxon>Eupulmonata</taxon>
        <taxon>Stylommatophora</taxon>
        <taxon>Helicina</taxon>
        <taxon>Arionoidea</taxon>
        <taxon>Arionidae</taxon>
        <taxon>Arion</taxon>
    </lineage>
</organism>
<dbReference type="AlphaFoldDB" id="A0A0B6XWU8"/>
<feature type="compositionally biased region" description="Polar residues" evidence="1">
    <location>
        <begin position="120"/>
        <end position="139"/>
    </location>
</feature>
<dbReference type="EMBL" id="HACG01001121">
    <property type="protein sequence ID" value="CEK47986.1"/>
    <property type="molecule type" value="Transcribed_RNA"/>
</dbReference>
<feature type="compositionally biased region" description="Low complexity" evidence="1">
    <location>
        <begin position="66"/>
        <end position="77"/>
    </location>
</feature>
<evidence type="ECO:0000313" key="2">
    <source>
        <dbReference type="EMBL" id="CEK47986.1"/>
    </source>
</evidence>
<gene>
    <name evidence="2" type="primary">ORF2829</name>
</gene>
<proteinExistence type="predicted"/>